<dbReference type="Proteomes" id="UP000265520">
    <property type="component" value="Unassembled WGS sequence"/>
</dbReference>
<keyword evidence="2" id="KW-1185">Reference proteome</keyword>
<protein>
    <submittedName>
        <fullName evidence="1">Uncharacterized protein</fullName>
    </submittedName>
</protein>
<reference evidence="1 2" key="1">
    <citation type="journal article" date="2018" name="Front. Plant Sci.">
        <title>Red Clover (Trifolium pratense) and Zigzag Clover (T. medium) - A Picture of Genomic Similarities and Differences.</title>
        <authorList>
            <person name="Dluhosova J."/>
            <person name="Istvanek J."/>
            <person name="Nedelnik J."/>
            <person name="Repkova J."/>
        </authorList>
    </citation>
    <scope>NUCLEOTIDE SEQUENCE [LARGE SCALE GENOMIC DNA]</scope>
    <source>
        <strain evidence="2">cv. 10/8</strain>
        <tissue evidence="1">Leaf</tissue>
    </source>
</reference>
<comment type="caution">
    <text evidence="1">The sequence shown here is derived from an EMBL/GenBank/DDBJ whole genome shotgun (WGS) entry which is preliminary data.</text>
</comment>
<feature type="non-terminal residue" evidence="1">
    <location>
        <position position="44"/>
    </location>
</feature>
<evidence type="ECO:0000313" key="1">
    <source>
        <dbReference type="EMBL" id="MCI80860.1"/>
    </source>
</evidence>
<accession>A0A392V378</accession>
<organism evidence="1 2">
    <name type="scientific">Trifolium medium</name>
    <dbReference type="NCBI Taxonomy" id="97028"/>
    <lineage>
        <taxon>Eukaryota</taxon>
        <taxon>Viridiplantae</taxon>
        <taxon>Streptophyta</taxon>
        <taxon>Embryophyta</taxon>
        <taxon>Tracheophyta</taxon>
        <taxon>Spermatophyta</taxon>
        <taxon>Magnoliopsida</taxon>
        <taxon>eudicotyledons</taxon>
        <taxon>Gunneridae</taxon>
        <taxon>Pentapetalae</taxon>
        <taxon>rosids</taxon>
        <taxon>fabids</taxon>
        <taxon>Fabales</taxon>
        <taxon>Fabaceae</taxon>
        <taxon>Papilionoideae</taxon>
        <taxon>50 kb inversion clade</taxon>
        <taxon>NPAAA clade</taxon>
        <taxon>Hologalegina</taxon>
        <taxon>IRL clade</taxon>
        <taxon>Trifolieae</taxon>
        <taxon>Trifolium</taxon>
    </lineage>
</organism>
<dbReference type="EMBL" id="LXQA011004898">
    <property type="protein sequence ID" value="MCI80860.1"/>
    <property type="molecule type" value="Genomic_DNA"/>
</dbReference>
<dbReference type="AlphaFoldDB" id="A0A392V378"/>
<evidence type="ECO:0000313" key="2">
    <source>
        <dbReference type="Proteomes" id="UP000265520"/>
    </source>
</evidence>
<name>A0A392V378_9FABA</name>
<proteinExistence type="predicted"/>
<sequence>MDKARQKRCSHQNSKFKFKSSLSGNGFANVASSWGVEIVEDHGT</sequence>